<dbReference type="InterPro" id="IPR039204">
    <property type="entry name" value="MRS2-like"/>
</dbReference>
<reference evidence="2 3" key="1">
    <citation type="submission" date="2024-11" db="EMBL/GenBank/DDBJ databases">
        <title>A near-complete genome assembly of Cinchona calisaya.</title>
        <authorList>
            <person name="Lian D.C."/>
            <person name="Zhao X.W."/>
            <person name="Wei L."/>
        </authorList>
    </citation>
    <scope>NUCLEOTIDE SEQUENCE [LARGE SCALE GENOMIC DNA]</scope>
    <source>
        <tissue evidence="2">Nenye</tissue>
    </source>
</reference>
<protein>
    <recommendedName>
        <fullName evidence="4">Magnesium transporter</fullName>
    </recommendedName>
</protein>
<keyword evidence="3" id="KW-1185">Reference proteome</keyword>
<dbReference type="GO" id="GO:0015095">
    <property type="term" value="F:magnesium ion transmembrane transporter activity"/>
    <property type="evidence" value="ECO:0007669"/>
    <property type="project" value="UniProtKB-ARBA"/>
</dbReference>
<comment type="similarity">
    <text evidence="1">Belongs to the CorA metal ion transporter (MIT) (TC 1.A.35.5) family.</text>
</comment>
<dbReference type="AlphaFoldDB" id="A0ABD3B5F7"/>
<evidence type="ECO:0000256" key="1">
    <source>
        <dbReference type="ARBA" id="ARBA00007535"/>
    </source>
</evidence>
<comment type="caution">
    <text evidence="2">The sequence shown here is derived from an EMBL/GenBank/DDBJ whole genome shotgun (WGS) entry which is preliminary data.</text>
</comment>
<organism evidence="2 3">
    <name type="scientific">Cinchona calisaya</name>
    <dbReference type="NCBI Taxonomy" id="153742"/>
    <lineage>
        <taxon>Eukaryota</taxon>
        <taxon>Viridiplantae</taxon>
        <taxon>Streptophyta</taxon>
        <taxon>Embryophyta</taxon>
        <taxon>Tracheophyta</taxon>
        <taxon>Spermatophyta</taxon>
        <taxon>Magnoliopsida</taxon>
        <taxon>eudicotyledons</taxon>
        <taxon>Gunneridae</taxon>
        <taxon>Pentapetalae</taxon>
        <taxon>asterids</taxon>
        <taxon>lamiids</taxon>
        <taxon>Gentianales</taxon>
        <taxon>Rubiaceae</taxon>
        <taxon>Cinchonoideae</taxon>
        <taxon>Cinchoneae</taxon>
        <taxon>Cinchona</taxon>
    </lineage>
</organism>
<evidence type="ECO:0000313" key="2">
    <source>
        <dbReference type="EMBL" id="KAL3538785.1"/>
    </source>
</evidence>
<dbReference type="Gene3D" id="2.40.128.330">
    <property type="match status" value="1"/>
</dbReference>
<gene>
    <name evidence="2" type="ORF">ACH5RR_002151</name>
</gene>
<sequence length="222" mass="24852">MADDGGDSPPTKTNASVGQQLRHWIILHSAGNIQVLEAGKHAIMRLTGLTARDLRVLDPLLNHPATVLSRQRAILVNMENIKAIITAHRVLLLNFLDPSVAPFVEELRLKILSHHHSFKDSKYRYGERRMCLTSLTVMMINMAMKGDNVDLHNLEEPQSRASNASTYSRRFLDKDEGQGDSKQHIAQEQDGSKLPPFEFVVLEACLESACSCLDDEVKRSTL</sequence>
<accession>A0ABD3B5F7</accession>
<evidence type="ECO:0008006" key="4">
    <source>
        <dbReference type="Google" id="ProtNLM"/>
    </source>
</evidence>
<dbReference type="PANTHER" id="PTHR13890">
    <property type="entry name" value="RNA SPLICING PROTEIN MRS2, MITOCHONDRIAL"/>
    <property type="match status" value="1"/>
</dbReference>
<dbReference type="EMBL" id="JBJUIK010000001">
    <property type="protein sequence ID" value="KAL3538785.1"/>
    <property type="molecule type" value="Genomic_DNA"/>
</dbReference>
<proteinExistence type="inferred from homology"/>
<dbReference type="Pfam" id="PF22099">
    <property type="entry name" value="MRS2-like"/>
    <property type="match status" value="1"/>
</dbReference>
<dbReference type="Proteomes" id="UP001630127">
    <property type="component" value="Unassembled WGS sequence"/>
</dbReference>
<name>A0ABD3B5F7_9GENT</name>
<dbReference type="PANTHER" id="PTHR13890:SF35">
    <property type="entry name" value="MAGNESIUM TRANSPORTER MRS2-3"/>
    <property type="match status" value="1"/>
</dbReference>
<evidence type="ECO:0000313" key="3">
    <source>
        <dbReference type="Proteomes" id="UP001630127"/>
    </source>
</evidence>
<dbReference type="Gene3D" id="1.20.58.340">
    <property type="entry name" value="Magnesium transport protein CorA, transmembrane region"/>
    <property type="match status" value="1"/>
</dbReference>